<evidence type="ECO:0000256" key="1">
    <source>
        <dbReference type="ARBA" id="ARBA00009869"/>
    </source>
</evidence>
<comment type="pathway">
    <text evidence="3">Organic acid metabolism; 2-oxosuberate biosynthesis.</text>
</comment>
<proteinExistence type="inferred from homology"/>
<comment type="function">
    <text evidence="3">Hydro-lyase with broad substrate specificity for cis-unsaturated tricarboxylic acids. Catalyzes both the reversible dehydration of (R)-homocitrate ((R)-2-hydroxybutane-1,2,4-tricarboxylate) to produce cis-homoaconitate ((Z)-but-1-ene-1,2,4-tricarboxylate), and its hydration to homoisocitrate ((1R,2S)-1-hydroxybutane-1,2,4-tricarboxylate). Is also able to hydrate the analogous longer chain substrates cis-homo(2)-aconitate, cis-homo(3)-aconitate. All these reactions are part of the biosynthesis pathway of coenzyme B.</text>
</comment>
<keyword evidence="2 3" id="KW-0456">Lyase</keyword>
<dbReference type="Pfam" id="PF00694">
    <property type="entry name" value="Aconitase_C"/>
    <property type="match status" value="1"/>
</dbReference>
<dbReference type="SUPFAM" id="SSF52016">
    <property type="entry name" value="LeuD/IlvD-like"/>
    <property type="match status" value="1"/>
</dbReference>
<name>A0A101FU92_9EURY</name>
<comment type="catalytic activity">
    <reaction evidence="3">
        <text>(2R)-homocitrate = (2R,3S)-homoisocitrate</text>
        <dbReference type="Rhea" id="RHEA:32303"/>
        <dbReference type="ChEBI" id="CHEBI:15404"/>
        <dbReference type="ChEBI" id="CHEBI:58884"/>
        <dbReference type="EC" id="4.2.1.114"/>
    </reaction>
</comment>
<comment type="caution">
    <text evidence="5">The sequence shown here is derived from an EMBL/GenBank/DDBJ whole genome shotgun (WGS) entry which is preliminary data.</text>
</comment>
<dbReference type="InterPro" id="IPR050075">
    <property type="entry name" value="LeuD"/>
</dbReference>
<comment type="subunit">
    <text evidence="3">Heterotetramer of 2 HacA and 2 HacB proteins.</text>
</comment>
<evidence type="ECO:0000313" key="6">
    <source>
        <dbReference type="Proteomes" id="UP000057043"/>
    </source>
</evidence>
<feature type="site" description="Critical for substrate specificity" evidence="3">
    <location>
        <position position="32"/>
    </location>
</feature>
<evidence type="ECO:0000256" key="2">
    <source>
        <dbReference type="ARBA" id="ARBA00023239"/>
    </source>
</evidence>
<dbReference type="CDD" id="cd01577">
    <property type="entry name" value="IPMI_Swivel"/>
    <property type="match status" value="1"/>
</dbReference>
<reference evidence="5 6" key="1">
    <citation type="journal article" date="2015" name="MBio">
        <title>Genome-Resolved Metagenomic Analysis Reveals Roles for Candidate Phyla and Other Microbial Community Members in Biogeochemical Transformations in Oil Reservoirs.</title>
        <authorList>
            <person name="Hu P."/>
            <person name="Tom L."/>
            <person name="Singh A."/>
            <person name="Thomas B.C."/>
            <person name="Baker B.J."/>
            <person name="Piceno Y.M."/>
            <person name="Andersen G.L."/>
            <person name="Banfield J.F."/>
        </authorList>
    </citation>
    <scope>NUCLEOTIDE SEQUENCE [LARGE SCALE GENOMIC DNA]</scope>
    <source>
        <strain evidence="5">57_489</strain>
    </source>
</reference>
<evidence type="ECO:0000256" key="3">
    <source>
        <dbReference type="HAMAP-Rule" id="MF_01032"/>
    </source>
</evidence>
<dbReference type="GO" id="GO:0004409">
    <property type="term" value="F:homoaconitate hydratase activity"/>
    <property type="evidence" value="ECO:0007669"/>
    <property type="project" value="UniProtKB-UniRule"/>
</dbReference>
<dbReference type="InterPro" id="IPR015928">
    <property type="entry name" value="Aconitase/3IPM_dehydase_swvl"/>
</dbReference>
<dbReference type="UniPathway" id="UPA00919"/>
<dbReference type="Gene3D" id="3.20.19.10">
    <property type="entry name" value="Aconitase, domain 4"/>
    <property type="match status" value="1"/>
</dbReference>
<dbReference type="GO" id="GO:0019298">
    <property type="term" value="P:coenzyme B biosynthetic process"/>
    <property type="evidence" value="ECO:0007669"/>
    <property type="project" value="UniProtKB-UniRule"/>
</dbReference>
<comment type="similarity">
    <text evidence="1 3">Belongs to the LeuD family. LeuD type 2 subfamily.</text>
</comment>
<dbReference type="HAMAP" id="MF_01032">
    <property type="entry name" value="LeuD_type2"/>
    <property type="match status" value="1"/>
</dbReference>
<accession>A0A101FU92</accession>
<evidence type="ECO:0000259" key="4">
    <source>
        <dbReference type="Pfam" id="PF00694"/>
    </source>
</evidence>
<sequence>MQVQLPTMIRGKAWVFGDDVDTDVIIPGPYLRTKNIKELALHAMEGLDPDFAKNVRPGDVIVAGKNFGCGSSREQAPLALREAGVGCVVAKSFARIFYRNAINVGLAVMEADVEALEGDEVEVDLAKGTVTVGERIFPGTMLPDFLLAILQDGGLVLHRRKEKEGAA</sequence>
<dbReference type="PANTHER" id="PTHR43345">
    <property type="entry name" value="3-ISOPROPYLMALATE DEHYDRATASE SMALL SUBUNIT 2-RELATED-RELATED"/>
    <property type="match status" value="1"/>
</dbReference>
<protein>
    <recommendedName>
        <fullName evidence="3">Methanogen homoaconitase small subunit</fullName>
        <shortName evidence="3">HACN</shortName>
        <ecNumber evidence="3">4.2.1.114</ecNumber>
    </recommendedName>
    <alternativeName>
        <fullName evidence="3">Homoaconitate hydratase</fullName>
    </alternativeName>
</protein>
<dbReference type="InterPro" id="IPR033940">
    <property type="entry name" value="IPMI_Swivel"/>
</dbReference>
<dbReference type="InterPro" id="IPR000573">
    <property type="entry name" value="AconitaseA/IPMdHydase_ssu_swvl"/>
</dbReference>
<dbReference type="Proteomes" id="UP000057043">
    <property type="component" value="Unassembled WGS sequence"/>
</dbReference>
<dbReference type="EMBL" id="LGFT01000025">
    <property type="protein sequence ID" value="KUK44424.1"/>
    <property type="molecule type" value="Genomic_DNA"/>
</dbReference>
<feature type="domain" description="Aconitase A/isopropylmalate dehydratase small subunit swivel" evidence="4">
    <location>
        <begin position="59"/>
        <end position="107"/>
    </location>
</feature>
<organism evidence="5 6">
    <name type="scientific">Methanothrix harundinacea</name>
    <dbReference type="NCBI Taxonomy" id="301375"/>
    <lineage>
        <taxon>Archaea</taxon>
        <taxon>Methanobacteriati</taxon>
        <taxon>Methanobacteriota</taxon>
        <taxon>Stenosarchaea group</taxon>
        <taxon>Methanomicrobia</taxon>
        <taxon>Methanotrichales</taxon>
        <taxon>Methanotrichaceae</taxon>
        <taxon>Methanothrix</taxon>
    </lineage>
</organism>
<dbReference type="InterPro" id="IPR011827">
    <property type="entry name" value="LeuD_type2/HacB/DmdB"/>
</dbReference>
<dbReference type="EC" id="4.2.1.114" evidence="3"/>
<dbReference type="NCBIfam" id="TIGR02087">
    <property type="entry name" value="LEUD_arch"/>
    <property type="match status" value="1"/>
</dbReference>
<dbReference type="AlphaFoldDB" id="A0A101FU92"/>
<dbReference type="PANTHER" id="PTHR43345:SF2">
    <property type="entry name" value="3-ISOPROPYLMALATE DEHYDRATASE SMALL SUBUNIT 1"/>
    <property type="match status" value="1"/>
</dbReference>
<feature type="short sequence motif" description="YLRT" evidence="3">
    <location>
        <begin position="30"/>
        <end position="33"/>
    </location>
</feature>
<dbReference type="PATRIC" id="fig|301375.7.peg.995"/>
<gene>
    <name evidence="3" type="primary">hacB</name>
    <name evidence="5" type="ORF">XD72_1169</name>
</gene>
<evidence type="ECO:0000313" key="5">
    <source>
        <dbReference type="EMBL" id="KUK44424.1"/>
    </source>
</evidence>